<feature type="region of interest" description="Disordered" evidence="1">
    <location>
        <begin position="220"/>
        <end position="250"/>
    </location>
</feature>
<organism evidence="3 4">
    <name type="scientific">Microdochium trichocladiopsis</name>
    <dbReference type="NCBI Taxonomy" id="1682393"/>
    <lineage>
        <taxon>Eukaryota</taxon>
        <taxon>Fungi</taxon>
        <taxon>Dikarya</taxon>
        <taxon>Ascomycota</taxon>
        <taxon>Pezizomycotina</taxon>
        <taxon>Sordariomycetes</taxon>
        <taxon>Xylariomycetidae</taxon>
        <taxon>Xylariales</taxon>
        <taxon>Microdochiaceae</taxon>
        <taxon>Microdochium</taxon>
    </lineage>
</organism>
<dbReference type="AlphaFoldDB" id="A0A9P8XY83"/>
<name>A0A9P8XY83_9PEZI</name>
<proteinExistence type="predicted"/>
<evidence type="ECO:0000256" key="2">
    <source>
        <dbReference type="SAM" id="Phobius"/>
    </source>
</evidence>
<keyword evidence="2" id="KW-1133">Transmembrane helix</keyword>
<dbReference type="Proteomes" id="UP000756346">
    <property type="component" value="Unassembled WGS sequence"/>
</dbReference>
<evidence type="ECO:0000313" key="4">
    <source>
        <dbReference type="Proteomes" id="UP000756346"/>
    </source>
</evidence>
<feature type="compositionally biased region" description="Polar residues" evidence="1">
    <location>
        <begin position="132"/>
        <end position="145"/>
    </location>
</feature>
<evidence type="ECO:0000313" key="3">
    <source>
        <dbReference type="EMBL" id="KAH7021210.1"/>
    </source>
</evidence>
<feature type="compositionally biased region" description="Low complexity" evidence="1">
    <location>
        <begin position="90"/>
        <end position="113"/>
    </location>
</feature>
<keyword evidence="2" id="KW-0812">Transmembrane</keyword>
<feature type="compositionally biased region" description="Basic and acidic residues" evidence="1">
    <location>
        <begin position="50"/>
        <end position="68"/>
    </location>
</feature>
<accession>A0A9P8XY83</accession>
<feature type="compositionally biased region" description="Low complexity" evidence="1">
    <location>
        <begin position="236"/>
        <end position="250"/>
    </location>
</feature>
<dbReference type="GeneID" id="70192292"/>
<evidence type="ECO:0008006" key="5">
    <source>
        <dbReference type="Google" id="ProtNLM"/>
    </source>
</evidence>
<comment type="caution">
    <text evidence="3">The sequence shown here is derived from an EMBL/GenBank/DDBJ whole genome shotgun (WGS) entry which is preliminary data.</text>
</comment>
<dbReference type="OrthoDB" id="3539644at2759"/>
<keyword evidence="4" id="KW-1185">Reference proteome</keyword>
<gene>
    <name evidence="3" type="ORF">B0I36DRAFT_435083</name>
</gene>
<feature type="region of interest" description="Disordered" evidence="1">
    <location>
        <begin position="1"/>
        <end position="180"/>
    </location>
</feature>
<sequence>MPYADDLYSGRDGPDSGDDGDDQHLSPSDGYFAASSSGSHVPQVMVQDPDVARRHADDAAAKAREAAAHHPPPPSSTSTIPRSTLIHARPPSVYSDAPPAYSPSASTPLSPTTNRQDNDDSDDAASRHSIPANYNTFGPPSTTMGSPRHAEYDPLLGRNPQSMSGRPADEEAGTSPPWKHNYRSIRSRLPAWLNWKVVLGGIILLAIALAFIATPFSGAQDKESTLKPAKPIDSTPGEPGEGPSAPGNAPIFSPSYCRDAKFRFDDLLLPLDAHSAKDITFIEDLYDGEGRSSVSVSGSVTIRQAKDGQKPEMRMQMVTDYEDLRLKVVLDNSAQLMKISVPRRTDSDFPPRLPCLEIRTTIWLPADAKVGKLNVDVISLGIYTLDDLSLELTNMLTLSSISGDIGSGMSSIDQSLTMPSSYATPPNAYKLNSRVVKVGTTSGKIGGHYPLYDILDLHTTSGNIDVSITPHEILSSAPESAALTIHTTSGSIHAAMPIRSTSNVPDRDYVTSIKGVSGTLHLDLIQGSKTVIKTTSGGVDLILLPVIDLGSHSPSSPATLETSTTSSHLNVEILDPIWFGSANTIPTREIKPTPYEPVGDGSPLNSLLPPSVGGDLVTAIAGSSTAARKSGNSQSLNLLKATHKTTSGSIVLHYPEAWQGDLHAATTSGSIKITGRDVHKISGHDGWVGHDITVRKGSSGNASKTEVSTLSGSVQAYLGLA</sequence>
<evidence type="ECO:0000256" key="1">
    <source>
        <dbReference type="SAM" id="MobiDB-lite"/>
    </source>
</evidence>
<dbReference type="EMBL" id="JAGTJQ010000010">
    <property type="protein sequence ID" value="KAH7021210.1"/>
    <property type="molecule type" value="Genomic_DNA"/>
</dbReference>
<keyword evidence="2" id="KW-0472">Membrane</keyword>
<feature type="transmembrane region" description="Helical" evidence="2">
    <location>
        <begin position="193"/>
        <end position="213"/>
    </location>
</feature>
<protein>
    <recommendedName>
        <fullName evidence="5">Adhesin domain-containing protein</fullName>
    </recommendedName>
</protein>
<reference evidence="3" key="1">
    <citation type="journal article" date="2021" name="Nat. Commun.">
        <title>Genetic determinants of endophytism in the Arabidopsis root mycobiome.</title>
        <authorList>
            <person name="Mesny F."/>
            <person name="Miyauchi S."/>
            <person name="Thiergart T."/>
            <person name="Pickel B."/>
            <person name="Atanasova L."/>
            <person name="Karlsson M."/>
            <person name="Huettel B."/>
            <person name="Barry K.W."/>
            <person name="Haridas S."/>
            <person name="Chen C."/>
            <person name="Bauer D."/>
            <person name="Andreopoulos W."/>
            <person name="Pangilinan J."/>
            <person name="LaButti K."/>
            <person name="Riley R."/>
            <person name="Lipzen A."/>
            <person name="Clum A."/>
            <person name="Drula E."/>
            <person name="Henrissat B."/>
            <person name="Kohler A."/>
            <person name="Grigoriev I.V."/>
            <person name="Martin F.M."/>
            <person name="Hacquard S."/>
        </authorList>
    </citation>
    <scope>NUCLEOTIDE SEQUENCE</scope>
    <source>
        <strain evidence="3">MPI-CAGE-CH-0230</strain>
    </source>
</reference>
<dbReference type="RefSeq" id="XP_046007411.1">
    <property type="nucleotide sequence ID" value="XM_046162746.1"/>
</dbReference>